<reference evidence="1" key="2">
    <citation type="journal article" date="2015" name="Data Brief">
        <title>Shoot transcriptome of the giant reed, Arundo donax.</title>
        <authorList>
            <person name="Barrero R.A."/>
            <person name="Guerrero F.D."/>
            <person name="Moolhuijzen P."/>
            <person name="Goolsby J.A."/>
            <person name="Tidwell J."/>
            <person name="Bellgard S.E."/>
            <person name="Bellgard M.I."/>
        </authorList>
    </citation>
    <scope>NUCLEOTIDE SEQUENCE</scope>
    <source>
        <tissue evidence="1">Shoot tissue taken approximately 20 cm above the soil surface</tissue>
    </source>
</reference>
<name>A0A0A9F6R7_ARUDO</name>
<protein>
    <submittedName>
        <fullName evidence="1">Uncharacterized protein</fullName>
    </submittedName>
</protein>
<dbReference type="AlphaFoldDB" id="A0A0A9F6R7"/>
<reference evidence="1" key="1">
    <citation type="submission" date="2014-09" db="EMBL/GenBank/DDBJ databases">
        <authorList>
            <person name="Magalhaes I.L.F."/>
            <person name="Oliveira U."/>
            <person name="Santos F.R."/>
            <person name="Vidigal T.H.D.A."/>
            <person name="Brescovit A.D."/>
            <person name="Santos A.J."/>
        </authorList>
    </citation>
    <scope>NUCLEOTIDE SEQUENCE</scope>
    <source>
        <tissue evidence="1">Shoot tissue taken approximately 20 cm above the soil surface</tissue>
    </source>
</reference>
<organism evidence="1">
    <name type="scientific">Arundo donax</name>
    <name type="common">Giant reed</name>
    <name type="synonym">Donax arundinaceus</name>
    <dbReference type="NCBI Taxonomy" id="35708"/>
    <lineage>
        <taxon>Eukaryota</taxon>
        <taxon>Viridiplantae</taxon>
        <taxon>Streptophyta</taxon>
        <taxon>Embryophyta</taxon>
        <taxon>Tracheophyta</taxon>
        <taxon>Spermatophyta</taxon>
        <taxon>Magnoliopsida</taxon>
        <taxon>Liliopsida</taxon>
        <taxon>Poales</taxon>
        <taxon>Poaceae</taxon>
        <taxon>PACMAD clade</taxon>
        <taxon>Arundinoideae</taxon>
        <taxon>Arundineae</taxon>
        <taxon>Arundo</taxon>
    </lineage>
</organism>
<accession>A0A0A9F6R7</accession>
<proteinExistence type="predicted"/>
<evidence type="ECO:0000313" key="1">
    <source>
        <dbReference type="EMBL" id="JAE08705.1"/>
    </source>
</evidence>
<sequence length="28" mass="3301">MVYLFLDEKNRIKEVCTELLKGKSNLCL</sequence>
<dbReference type="EMBL" id="GBRH01189191">
    <property type="protein sequence ID" value="JAE08705.1"/>
    <property type="molecule type" value="Transcribed_RNA"/>
</dbReference>